<sequence>MKVGHWVDVQSSGGSSSSRRQPRRDSGLIIYILEETYLWSFPRRRDNVFWIQIYISNRKICTYQCIKPQRGSRADIYV</sequence>
<proteinExistence type="predicted"/>
<evidence type="ECO:0000313" key="3">
    <source>
        <dbReference type="Proteomes" id="UP001627154"/>
    </source>
</evidence>
<name>A0ABD2XG91_9HYME</name>
<keyword evidence="3" id="KW-1185">Reference proteome</keyword>
<dbReference type="Proteomes" id="UP001627154">
    <property type="component" value="Unassembled WGS sequence"/>
</dbReference>
<feature type="region of interest" description="Disordered" evidence="1">
    <location>
        <begin position="1"/>
        <end position="22"/>
    </location>
</feature>
<evidence type="ECO:0000313" key="2">
    <source>
        <dbReference type="EMBL" id="KAL3404058.1"/>
    </source>
</evidence>
<reference evidence="2 3" key="1">
    <citation type="journal article" date="2024" name="bioRxiv">
        <title>A reference genome for Trichogramma kaykai: A tiny desert-dwelling parasitoid wasp with competing sex-ratio distorters.</title>
        <authorList>
            <person name="Culotta J."/>
            <person name="Lindsey A.R."/>
        </authorList>
    </citation>
    <scope>NUCLEOTIDE SEQUENCE [LARGE SCALE GENOMIC DNA]</scope>
    <source>
        <strain evidence="2 3">KSX58</strain>
    </source>
</reference>
<protein>
    <submittedName>
        <fullName evidence="2">Uncharacterized protein</fullName>
    </submittedName>
</protein>
<dbReference type="EMBL" id="JBJJXI010000026">
    <property type="protein sequence ID" value="KAL3404058.1"/>
    <property type="molecule type" value="Genomic_DNA"/>
</dbReference>
<evidence type="ECO:0000256" key="1">
    <source>
        <dbReference type="SAM" id="MobiDB-lite"/>
    </source>
</evidence>
<accession>A0ABD2XG91</accession>
<gene>
    <name evidence="2" type="ORF">TKK_003059</name>
</gene>
<comment type="caution">
    <text evidence="2">The sequence shown here is derived from an EMBL/GenBank/DDBJ whole genome shotgun (WGS) entry which is preliminary data.</text>
</comment>
<organism evidence="2 3">
    <name type="scientific">Trichogramma kaykai</name>
    <dbReference type="NCBI Taxonomy" id="54128"/>
    <lineage>
        <taxon>Eukaryota</taxon>
        <taxon>Metazoa</taxon>
        <taxon>Ecdysozoa</taxon>
        <taxon>Arthropoda</taxon>
        <taxon>Hexapoda</taxon>
        <taxon>Insecta</taxon>
        <taxon>Pterygota</taxon>
        <taxon>Neoptera</taxon>
        <taxon>Endopterygota</taxon>
        <taxon>Hymenoptera</taxon>
        <taxon>Apocrita</taxon>
        <taxon>Proctotrupomorpha</taxon>
        <taxon>Chalcidoidea</taxon>
        <taxon>Trichogrammatidae</taxon>
        <taxon>Trichogramma</taxon>
    </lineage>
</organism>
<dbReference type="AlphaFoldDB" id="A0ABD2XG91"/>